<evidence type="ECO:0008006" key="7">
    <source>
        <dbReference type="Google" id="ProtNLM"/>
    </source>
</evidence>
<reference evidence="5" key="2">
    <citation type="submission" date="2025-09" db="UniProtKB">
        <authorList>
            <consortium name="Ensembl"/>
        </authorList>
    </citation>
    <scope>IDENTIFICATION</scope>
</reference>
<sequence length="421" mass="47090">MAGEVLLRLLLLGLIGKKTTLYLTFVIESINILFLYFIFFLNVMPMLCCTGVVTPQVEKPLYPKAGTESTAIDDGSSPPITLQRSFVYFGRAYDKIYVNHNGHLTFNSPYSSYSPERFPLNGPIDIIAPFWTDLDNREMGKILYNQYTSGMVLQKATQDINTYFPNLNFKAEWVFVATWNEVAYYPNSRTKTTAQAVLISGGQNSFVLMNYGIIASTSRKVQAGYDTINSEHHYTLPGSFSSAATGSNSNFRLSSNVNVPGRWAFRTDNGTTGCTFNGEPVQLGDSFWSDSTCAQKCTCTTTGLQCSNQPCSFSQVCMPDSFQFSCQSVQRRTCTVSGDPHYYTFDNKVFHFQGTCTYVLSEQCQNELPYFRVEGKNEHLGSTRVSWTGLVKVFVYNETIELVKRTTGKAKVSKDTSLNTS</sequence>
<dbReference type="PROSITE" id="PS51233">
    <property type="entry name" value="VWFD"/>
    <property type="match status" value="1"/>
</dbReference>
<dbReference type="GO" id="GO:0007160">
    <property type="term" value="P:cell-matrix adhesion"/>
    <property type="evidence" value="ECO:0007669"/>
    <property type="project" value="InterPro"/>
</dbReference>
<keyword evidence="2" id="KW-0472">Membrane</keyword>
<name>A0A3B3DYQ4_ORYME</name>
<evidence type="ECO:0000259" key="4">
    <source>
        <dbReference type="PROSITE" id="PS51233"/>
    </source>
</evidence>
<dbReference type="GO" id="GO:0016020">
    <property type="term" value="C:membrane"/>
    <property type="evidence" value="ECO:0007669"/>
    <property type="project" value="UniProtKB-SubCell"/>
</dbReference>
<dbReference type="AlphaFoldDB" id="A0A3B3DYQ4"/>
<accession>A0A3B3DYQ4</accession>
<evidence type="ECO:0000259" key="3">
    <source>
        <dbReference type="PROSITE" id="PS51220"/>
    </source>
</evidence>
<dbReference type="Ensembl" id="ENSOMET00000030087.1">
    <property type="protein sequence ID" value="ENSOMEP00000035282.1"/>
    <property type="gene ID" value="ENSOMEG00000022458.1"/>
</dbReference>
<dbReference type="Proteomes" id="UP000261560">
    <property type="component" value="Unplaced"/>
</dbReference>
<evidence type="ECO:0000313" key="5">
    <source>
        <dbReference type="Ensembl" id="ENSOMEP00000035282.1"/>
    </source>
</evidence>
<dbReference type="Pfam" id="PF00094">
    <property type="entry name" value="VWD"/>
    <property type="match status" value="1"/>
</dbReference>
<dbReference type="PROSITE" id="PS51220">
    <property type="entry name" value="NIDO"/>
    <property type="match status" value="1"/>
</dbReference>
<feature type="domain" description="VWFD" evidence="4">
    <location>
        <begin position="332"/>
        <end position="421"/>
    </location>
</feature>
<evidence type="ECO:0000256" key="1">
    <source>
        <dbReference type="ARBA" id="ARBA00004370"/>
    </source>
</evidence>
<dbReference type="SMART" id="SM00539">
    <property type="entry name" value="NIDO"/>
    <property type="match status" value="1"/>
</dbReference>
<comment type="subcellular location">
    <subcellularLocation>
        <location evidence="1">Membrane</location>
    </subcellularLocation>
</comment>
<dbReference type="PaxDb" id="30732-ENSOMEP00000035282"/>
<dbReference type="STRING" id="30732.ENSOMEP00000035282"/>
<dbReference type="PANTHER" id="PTHR46160">
    <property type="entry name" value="ALPHA-TECTORIN-RELATED"/>
    <property type="match status" value="1"/>
</dbReference>
<dbReference type="InterPro" id="IPR003886">
    <property type="entry name" value="NIDO_dom"/>
</dbReference>
<feature type="domain" description="NIDO" evidence="3">
    <location>
        <begin position="129"/>
        <end position="270"/>
    </location>
</feature>
<keyword evidence="6" id="KW-1185">Reference proteome</keyword>
<organism evidence="5 6">
    <name type="scientific">Oryzias melastigma</name>
    <name type="common">Marine medaka</name>
    <dbReference type="NCBI Taxonomy" id="30732"/>
    <lineage>
        <taxon>Eukaryota</taxon>
        <taxon>Metazoa</taxon>
        <taxon>Chordata</taxon>
        <taxon>Craniata</taxon>
        <taxon>Vertebrata</taxon>
        <taxon>Euteleostomi</taxon>
        <taxon>Actinopterygii</taxon>
        <taxon>Neopterygii</taxon>
        <taxon>Teleostei</taxon>
        <taxon>Neoteleostei</taxon>
        <taxon>Acanthomorphata</taxon>
        <taxon>Ovalentaria</taxon>
        <taxon>Atherinomorphae</taxon>
        <taxon>Beloniformes</taxon>
        <taxon>Adrianichthyidae</taxon>
        <taxon>Oryziinae</taxon>
        <taxon>Oryzias</taxon>
    </lineage>
</organism>
<evidence type="ECO:0000313" key="6">
    <source>
        <dbReference type="Proteomes" id="UP000261560"/>
    </source>
</evidence>
<dbReference type="OMA" id="NWIFIAS"/>
<dbReference type="Pfam" id="PF06119">
    <property type="entry name" value="NIDO"/>
    <property type="match status" value="1"/>
</dbReference>
<evidence type="ECO:0000256" key="2">
    <source>
        <dbReference type="ARBA" id="ARBA00023136"/>
    </source>
</evidence>
<dbReference type="PANTHER" id="PTHR46160:SF9">
    <property type="entry name" value="PROTEIN PRY2-RELATED"/>
    <property type="match status" value="1"/>
</dbReference>
<proteinExistence type="predicted"/>
<dbReference type="InterPro" id="IPR001846">
    <property type="entry name" value="VWF_type-D"/>
</dbReference>
<dbReference type="GeneTree" id="ENSGT00950000183155"/>
<dbReference type="InterPro" id="IPR052749">
    <property type="entry name" value="Alpha-tectorin"/>
</dbReference>
<reference evidence="5" key="1">
    <citation type="submission" date="2025-08" db="UniProtKB">
        <authorList>
            <consortium name="Ensembl"/>
        </authorList>
    </citation>
    <scope>IDENTIFICATION</scope>
</reference>
<protein>
    <recommendedName>
        <fullName evidence="7">NIDO domain-containing protein</fullName>
    </recommendedName>
</protein>